<evidence type="ECO:0000313" key="2">
    <source>
        <dbReference type="Proteomes" id="UP001210925"/>
    </source>
</evidence>
<gene>
    <name evidence="1" type="ORF">HK103_006809</name>
</gene>
<sequence length="145" mass="16897">MLSSTSVEKLAKKLQSLAEDVYFLPQESLRILWDAAEEAELITMLSQVNLDEYEDHLPSQQYPEKHGNTWETTDILTLDSLLKDPTVDIQYIATFMERTDNSILFKGCSLIALKVDRGYTLERAFKTYHYKIPCEKFMEYMQNLT</sequence>
<name>A0AAD5Y2A4_9FUNG</name>
<comment type="caution">
    <text evidence="1">The sequence shown here is derived from an EMBL/GenBank/DDBJ whole genome shotgun (WGS) entry which is preliminary data.</text>
</comment>
<keyword evidence="2" id="KW-1185">Reference proteome</keyword>
<organism evidence="1 2">
    <name type="scientific">Boothiomyces macroporosus</name>
    <dbReference type="NCBI Taxonomy" id="261099"/>
    <lineage>
        <taxon>Eukaryota</taxon>
        <taxon>Fungi</taxon>
        <taxon>Fungi incertae sedis</taxon>
        <taxon>Chytridiomycota</taxon>
        <taxon>Chytridiomycota incertae sedis</taxon>
        <taxon>Chytridiomycetes</taxon>
        <taxon>Rhizophydiales</taxon>
        <taxon>Terramycetaceae</taxon>
        <taxon>Boothiomyces</taxon>
    </lineage>
</organism>
<dbReference type="AlphaFoldDB" id="A0AAD5Y2A4"/>
<reference evidence="1" key="1">
    <citation type="submission" date="2020-05" db="EMBL/GenBank/DDBJ databases">
        <title>Phylogenomic resolution of chytrid fungi.</title>
        <authorList>
            <person name="Stajich J.E."/>
            <person name="Amses K."/>
            <person name="Simmons R."/>
            <person name="Seto K."/>
            <person name="Myers J."/>
            <person name="Bonds A."/>
            <person name="Quandt C.A."/>
            <person name="Barry K."/>
            <person name="Liu P."/>
            <person name="Grigoriev I."/>
            <person name="Longcore J.E."/>
            <person name="James T.Y."/>
        </authorList>
    </citation>
    <scope>NUCLEOTIDE SEQUENCE</scope>
    <source>
        <strain evidence="1">PLAUS21</strain>
    </source>
</reference>
<evidence type="ECO:0000313" key="1">
    <source>
        <dbReference type="EMBL" id="KAJ3254819.1"/>
    </source>
</evidence>
<proteinExistence type="predicted"/>
<dbReference type="EMBL" id="JADGKB010000077">
    <property type="protein sequence ID" value="KAJ3254819.1"/>
    <property type="molecule type" value="Genomic_DNA"/>
</dbReference>
<protein>
    <submittedName>
        <fullName evidence="1">Uncharacterized protein</fullName>
    </submittedName>
</protein>
<accession>A0AAD5Y2A4</accession>
<dbReference type="Proteomes" id="UP001210925">
    <property type="component" value="Unassembled WGS sequence"/>
</dbReference>